<protein>
    <submittedName>
        <fullName evidence="2">Uncharacterized protein</fullName>
    </submittedName>
</protein>
<keyword evidence="1" id="KW-0472">Membrane</keyword>
<evidence type="ECO:0000256" key="1">
    <source>
        <dbReference type="SAM" id="Phobius"/>
    </source>
</evidence>
<accession>A0A1I6A725</accession>
<evidence type="ECO:0000313" key="3">
    <source>
        <dbReference type="Proteomes" id="UP000243106"/>
    </source>
</evidence>
<keyword evidence="1" id="KW-0812">Transmembrane</keyword>
<evidence type="ECO:0000313" key="2">
    <source>
        <dbReference type="EMBL" id="SFQ64458.1"/>
    </source>
</evidence>
<dbReference type="EMBL" id="FOXV01000015">
    <property type="protein sequence ID" value="SFQ64458.1"/>
    <property type="molecule type" value="Genomic_DNA"/>
</dbReference>
<dbReference type="RefSeq" id="WP_139218726.1">
    <property type="nucleotide sequence ID" value="NZ_FOXV01000015.1"/>
</dbReference>
<proteinExistence type="predicted"/>
<feature type="transmembrane region" description="Helical" evidence="1">
    <location>
        <begin position="46"/>
        <end position="69"/>
    </location>
</feature>
<keyword evidence="3" id="KW-1185">Reference proteome</keyword>
<feature type="transmembrane region" description="Helical" evidence="1">
    <location>
        <begin position="16"/>
        <end position="40"/>
    </location>
</feature>
<dbReference type="STRING" id="93684.SAMN05421853_11569"/>
<organism evidence="2 3">
    <name type="scientific">Roseivivax halotolerans</name>
    <dbReference type="NCBI Taxonomy" id="93684"/>
    <lineage>
        <taxon>Bacteria</taxon>
        <taxon>Pseudomonadati</taxon>
        <taxon>Pseudomonadota</taxon>
        <taxon>Alphaproteobacteria</taxon>
        <taxon>Rhodobacterales</taxon>
        <taxon>Roseobacteraceae</taxon>
        <taxon>Roseivivax</taxon>
    </lineage>
</organism>
<keyword evidence="1" id="KW-1133">Transmembrane helix</keyword>
<reference evidence="3" key="1">
    <citation type="submission" date="2016-10" db="EMBL/GenBank/DDBJ databases">
        <authorList>
            <person name="Varghese N."/>
            <person name="Submissions S."/>
        </authorList>
    </citation>
    <scope>NUCLEOTIDE SEQUENCE [LARGE SCALE GENOMIC DNA]</scope>
    <source>
        <strain evidence="3">JCM 10271</strain>
    </source>
</reference>
<name>A0A1I6A725_9RHOB</name>
<sequence length="136" mass="14426">MSDFESEQETISDLRVGYYLSVMVAILDLLVVAVSFYAAWSAQSTWMQFLAIFVGVVALLAFVLSIILIRKNHRQLGEAFARAESRSLSARGGAGSVKSDIAVAGSYFSYGGVRVAGSGVSNTGQKVPDPDPPACA</sequence>
<dbReference type="Proteomes" id="UP000243106">
    <property type="component" value="Unassembled WGS sequence"/>
</dbReference>
<dbReference type="AlphaFoldDB" id="A0A1I6A725"/>
<gene>
    <name evidence="2" type="ORF">SAMN05421853_11569</name>
</gene>